<dbReference type="GO" id="GO:0048257">
    <property type="term" value="F:3'-flap endonuclease activity"/>
    <property type="evidence" value="ECO:0007669"/>
    <property type="project" value="TreeGrafter"/>
</dbReference>
<evidence type="ECO:0000256" key="1">
    <source>
        <dbReference type="ARBA" id="ARBA00022801"/>
    </source>
</evidence>
<accession>A0AAD3D4H2</accession>
<dbReference type="PANTHER" id="PTHR13451:SF0">
    <property type="entry name" value="CROSSOVER JUNCTION ENDONUCLEASE MUS81"/>
    <property type="match status" value="1"/>
</dbReference>
<dbReference type="Gene3D" id="1.10.720.30">
    <property type="entry name" value="SAP domain"/>
    <property type="match status" value="1"/>
</dbReference>
<dbReference type="SMART" id="SM00513">
    <property type="entry name" value="SAP"/>
    <property type="match status" value="1"/>
</dbReference>
<dbReference type="GO" id="GO:0008821">
    <property type="term" value="F:crossover junction DNA endonuclease activity"/>
    <property type="evidence" value="ECO:0007669"/>
    <property type="project" value="UniProtKB-UniRule"/>
</dbReference>
<keyword evidence="1 2" id="KW-0378">Hydrolase</keyword>
<keyword evidence="2" id="KW-0460">Magnesium</keyword>
<dbReference type="GO" id="GO:0031573">
    <property type="term" value="P:mitotic intra-S DNA damage checkpoint signaling"/>
    <property type="evidence" value="ECO:0007669"/>
    <property type="project" value="TreeGrafter"/>
</dbReference>
<gene>
    <name evidence="6" type="ORF">CTEN210_14084</name>
</gene>
<proteinExistence type="inferred from homology"/>
<feature type="domain" description="SAP" evidence="4">
    <location>
        <begin position="880"/>
        <end position="914"/>
    </location>
</feature>
<comment type="similarity">
    <text evidence="2">Belongs to the XPF family.</text>
</comment>
<keyword evidence="2" id="KW-0539">Nucleus</keyword>
<keyword evidence="2" id="KW-0234">DNA repair</keyword>
<dbReference type="Pfam" id="PF02732">
    <property type="entry name" value="ERCC4"/>
    <property type="match status" value="1"/>
</dbReference>
<evidence type="ECO:0000313" key="7">
    <source>
        <dbReference type="Proteomes" id="UP001054902"/>
    </source>
</evidence>
<evidence type="ECO:0000256" key="2">
    <source>
        <dbReference type="RuleBase" id="RU369042"/>
    </source>
</evidence>
<keyword evidence="2" id="KW-0233">DNA recombination</keyword>
<dbReference type="InterPro" id="IPR003034">
    <property type="entry name" value="SAP_dom"/>
</dbReference>
<sequence>MPALQSFRAGRYLIVHTKLPRNVSIHSVNQHVYFWNSDDDIMHEGSYPGVDVLVEYIGPGQEVQNLASTDNFIKSNTGMHPIRKQRERFDTTYTSSISNCTSRGDIHEIISPHTSDNNQTRNSALFKNLPSKFSHEDRNIAKSPLLSPYATPKKHIPKDVRDCRDAVDLLKSDDKGTKDTFKTSQASTTKLSAPSFSHDDGNIAKSPLLSPYATPKKHIPKDVRDCRDAVDLLKSDDKGTKDTFKTSQASTTKLSAPSFSHDDGNIAKSPLLSPYATPKKHIPKDVRDCRDVVDLSLSSDDEDARKVAMYTSRDKSTNRKGSLKDDRKYGCDDTHILNSKCEKRKTPIYLPESDEILFLSNKAPKISEESPVEVSGYLEKPPSRRSTTAPDWNVSSLLESKDLSVYEASDFTSALSDEIPTPPIPRAITDNKWGKLYPDLRNHFIKHCIKQIWRLKGNHNQKSLVDSLSRAIVHITLHPFPVASGKAAEGMVKGIGPMIGKNLEECKEDNYVYQPPPNRHASAAGATLEILLDHERGGKDNILSMELLFAKIPDYVHFRTRPDLKGPLNEYISRKRLDPSWLQIQALVRLGYVKQRSNKKHCQSGVVFELTENGRQEAIEMKERMILRAGRELFPLRQLVSRSVSSCYSNLTVVIDFREGGGPSNNLHNFCNHLDCRRVPFVVRELKISDYVFFYGDHIAPYFVERKSLVDVAGSLADNRWENQKINMKKARAVLGTTCKLYYIIEGDLERMDQVHGGYVGRAEWKKKPEDVKRAIASLHKEGFKVIHTKDYRGSLNEIATIAKEVVKNAKSRSITCTHTYPDFEQLMKQKSHYNEMISYQHRLHDNVGSAAQTVSVDRHDFPSVITQTNGINKSLEKEYLKCTNKQLKEICKQRALKCTGNKSELIQRLLAKDPRPKILIERARKDHYVPKVPSCNAAILVALLLNPNTSMEKDDLMSSANDNGISEGKMYGQGRGGPYTYDGWSGMKQMTHETPHLIHSRRRQYSLTEEGKEIADGIHILAHRKNLCKCGRNIN</sequence>
<dbReference type="SUPFAM" id="SSF68906">
    <property type="entry name" value="SAP domain"/>
    <property type="match status" value="1"/>
</dbReference>
<dbReference type="Pfam" id="PF02037">
    <property type="entry name" value="SAP"/>
    <property type="match status" value="1"/>
</dbReference>
<dbReference type="Proteomes" id="UP001054902">
    <property type="component" value="Unassembled WGS sequence"/>
</dbReference>
<evidence type="ECO:0000313" key="6">
    <source>
        <dbReference type="EMBL" id="GFH57608.1"/>
    </source>
</evidence>
<dbReference type="GO" id="GO:0006308">
    <property type="term" value="P:DNA catabolic process"/>
    <property type="evidence" value="ECO:0007669"/>
    <property type="project" value="UniProtKB-UniRule"/>
</dbReference>
<comment type="caution">
    <text evidence="6">The sequence shown here is derived from an EMBL/GenBank/DDBJ whole genome shotgun (WGS) entry which is preliminary data.</text>
</comment>
<comment type="cofactor">
    <cofactor evidence="2">
        <name>Mg(2+)</name>
        <dbReference type="ChEBI" id="CHEBI:18420"/>
    </cofactor>
</comment>
<evidence type="ECO:0000259" key="4">
    <source>
        <dbReference type="SMART" id="SM00513"/>
    </source>
</evidence>
<dbReference type="Gene3D" id="3.40.50.10130">
    <property type="match status" value="1"/>
</dbReference>
<dbReference type="AlphaFoldDB" id="A0AAD3D4H2"/>
<feature type="domain" description="ERCC4" evidence="5">
    <location>
        <begin position="652"/>
        <end position="749"/>
    </location>
</feature>
<dbReference type="GO" id="GO:0003677">
    <property type="term" value="F:DNA binding"/>
    <property type="evidence" value="ECO:0007669"/>
    <property type="project" value="UniProtKB-UniRule"/>
</dbReference>
<name>A0AAD3D4H2_9STRA</name>
<feature type="region of interest" description="Disordered" evidence="3">
    <location>
        <begin position="370"/>
        <end position="390"/>
    </location>
</feature>
<comment type="function">
    <text evidence="2">Interacts with EME1 to form a DNA structure-specific endonuclease with substrate preference for branched DNA structures with a 5'-end at the branch nick. Typical substrates include 3'-flap structures, D-loops, replication forks and nicked Holliday junctions. May be required in mitosis for the processing of stalled or collapsed replication fork intermediates. May be required in meiosis for the repair of meiosis-specific double strand breaks subsequent to single-end invasion (SEI).</text>
</comment>
<dbReference type="GO" id="GO:0005634">
    <property type="term" value="C:nucleus"/>
    <property type="evidence" value="ECO:0007669"/>
    <property type="project" value="UniProtKB-SubCell"/>
</dbReference>
<dbReference type="InterPro" id="IPR006166">
    <property type="entry name" value="ERCC4_domain"/>
</dbReference>
<keyword evidence="2" id="KW-0540">Nuclease</keyword>
<keyword evidence="2" id="KW-0255">Endonuclease</keyword>
<dbReference type="SMART" id="SM00891">
    <property type="entry name" value="ERCC4"/>
    <property type="match status" value="1"/>
</dbReference>
<comment type="subcellular location">
    <subcellularLocation>
        <location evidence="2">Nucleus</location>
    </subcellularLocation>
</comment>
<feature type="region of interest" description="Disordered" evidence="3">
    <location>
        <begin position="174"/>
        <end position="220"/>
    </location>
</feature>
<dbReference type="SUPFAM" id="SSF52980">
    <property type="entry name" value="Restriction endonuclease-like"/>
    <property type="match status" value="1"/>
</dbReference>
<evidence type="ECO:0000256" key="3">
    <source>
        <dbReference type="SAM" id="MobiDB-lite"/>
    </source>
</evidence>
<dbReference type="InterPro" id="IPR047417">
    <property type="entry name" value="WHD_MUS81"/>
</dbReference>
<dbReference type="EC" id="3.1.22.-" evidence="2"/>
<dbReference type="GO" id="GO:0048476">
    <property type="term" value="C:Holliday junction resolvase complex"/>
    <property type="evidence" value="ECO:0007669"/>
    <property type="project" value="UniProtKB-UniRule"/>
</dbReference>
<dbReference type="InterPro" id="IPR033309">
    <property type="entry name" value="Mus81"/>
</dbReference>
<organism evidence="6 7">
    <name type="scientific">Chaetoceros tenuissimus</name>
    <dbReference type="NCBI Taxonomy" id="426638"/>
    <lineage>
        <taxon>Eukaryota</taxon>
        <taxon>Sar</taxon>
        <taxon>Stramenopiles</taxon>
        <taxon>Ochrophyta</taxon>
        <taxon>Bacillariophyta</taxon>
        <taxon>Coscinodiscophyceae</taxon>
        <taxon>Chaetocerotophycidae</taxon>
        <taxon>Chaetocerotales</taxon>
        <taxon>Chaetocerotaceae</taxon>
        <taxon>Chaetoceros</taxon>
    </lineage>
</organism>
<feature type="compositionally biased region" description="Polar residues" evidence="3">
    <location>
        <begin position="182"/>
        <end position="195"/>
    </location>
</feature>
<keyword evidence="7" id="KW-1185">Reference proteome</keyword>
<dbReference type="InterPro" id="IPR011335">
    <property type="entry name" value="Restrct_endonuc-II-like"/>
</dbReference>
<dbReference type="Gene3D" id="1.10.10.10">
    <property type="entry name" value="Winged helix-like DNA-binding domain superfamily/Winged helix DNA-binding domain"/>
    <property type="match status" value="1"/>
</dbReference>
<dbReference type="InterPro" id="IPR036361">
    <property type="entry name" value="SAP_dom_sf"/>
</dbReference>
<feature type="region of interest" description="Disordered" evidence="3">
    <location>
        <begin position="237"/>
        <end position="272"/>
    </location>
</feature>
<dbReference type="PANTHER" id="PTHR13451">
    <property type="entry name" value="CLASS II CROSSOVER JUNCTION ENDONUCLEASE MUS81"/>
    <property type="match status" value="1"/>
</dbReference>
<reference evidence="6 7" key="1">
    <citation type="journal article" date="2021" name="Sci. Rep.">
        <title>The genome of the diatom Chaetoceros tenuissimus carries an ancient integrated fragment of an extant virus.</title>
        <authorList>
            <person name="Hongo Y."/>
            <person name="Kimura K."/>
            <person name="Takaki Y."/>
            <person name="Yoshida Y."/>
            <person name="Baba S."/>
            <person name="Kobayashi G."/>
            <person name="Nagasaki K."/>
            <person name="Hano T."/>
            <person name="Tomaru Y."/>
        </authorList>
    </citation>
    <scope>NUCLEOTIDE SEQUENCE [LARGE SCALE GENOMIC DNA]</scope>
    <source>
        <strain evidence="6 7">NIES-3715</strain>
    </source>
</reference>
<dbReference type="InterPro" id="IPR036388">
    <property type="entry name" value="WH-like_DNA-bd_sf"/>
</dbReference>
<keyword evidence="2" id="KW-0227">DNA damage</keyword>
<dbReference type="GO" id="GO:0046872">
    <property type="term" value="F:metal ion binding"/>
    <property type="evidence" value="ECO:0007669"/>
    <property type="project" value="UniProtKB-UniRule"/>
</dbReference>
<keyword evidence="2" id="KW-0479">Metal-binding</keyword>
<dbReference type="GO" id="GO:0000727">
    <property type="term" value="P:double-strand break repair via break-induced replication"/>
    <property type="evidence" value="ECO:0007669"/>
    <property type="project" value="UniProtKB-UniRule"/>
</dbReference>
<dbReference type="CDD" id="cd21036">
    <property type="entry name" value="WH_MUS81"/>
    <property type="match status" value="1"/>
</dbReference>
<evidence type="ECO:0000259" key="5">
    <source>
        <dbReference type="SMART" id="SM00891"/>
    </source>
</evidence>
<protein>
    <recommendedName>
        <fullName evidence="2">Crossover junction endonuclease MUS81</fullName>
        <ecNumber evidence="2">3.1.22.-</ecNumber>
    </recommendedName>
</protein>
<feature type="compositionally biased region" description="Polar residues" evidence="3">
    <location>
        <begin position="245"/>
        <end position="258"/>
    </location>
</feature>
<comment type="subunit">
    <text evidence="2">Interacts with EME1.</text>
</comment>
<dbReference type="GO" id="GO:0000712">
    <property type="term" value="P:resolution of meiotic recombination intermediates"/>
    <property type="evidence" value="ECO:0007669"/>
    <property type="project" value="TreeGrafter"/>
</dbReference>
<dbReference type="EMBL" id="BLLK01000058">
    <property type="protein sequence ID" value="GFH57608.1"/>
    <property type="molecule type" value="Genomic_DNA"/>
</dbReference>